<dbReference type="AlphaFoldDB" id="A0A4V2E3E1"/>
<comment type="similarity">
    <text evidence="7 8">Belongs to the PINc/VapC protein family.</text>
</comment>
<evidence type="ECO:0000256" key="7">
    <source>
        <dbReference type="ARBA" id="ARBA00038093"/>
    </source>
</evidence>
<feature type="binding site" evidence="8">
    <location>
        <position position="97"/>
    </location>
    <ligand>
        <name>Mg(2+)</name>
        <dbReference type="ChEBI" id="CHEBI:18420"/>
    </ligand>
</feature>
<dbReference type="GO" id="GO:0090729">
    <property type="term" value="F:toxin activity"/>
    <property type="evidence" value="ECO:0007669"/>
    <property type="project" value="UniProtKB-KW"/>
</dbReference>
<dbReference type="PANTHER" id="PTHR33653:SF1">
    <property type="entry name" value="RIBONUCLEASE VAPC2"/>
    <property type="match status" value="1"/>
</dbReference>
<keyword evidence="2 8" id="KW-1277">Toxin-antitoxin system</keyword>
<accession>A0A4V2E3E1</accession>
<evidence type="ECO:0000256" key="5">
    <source>
        <dbReference type="ARBA" id="ARBA00022801"/>
    </source>
</evidence>
<dbReference type="CDD" id="cd18746">
    <property type="entry name" value="PIN_VapC4-5_FitB-like"/>
    <property type="match status" value="1"/>
</dbReference>
<evidence type="ECO:0000313" key="11">
    <source>
        <dbReference type="Proteomes" id="UP000292459"/>
    </source>
</evidence>
<evidence type="ECO:0000256" key="2">
    <source>
        <dbReference type="ARBA" id="ARBA00022649"/>
    </source>
</evidence>
<dbReference type="InterPro" id="IPR029060">
    <property type="entry name" value="PIN-like_dom_sf"/>
</dbReference>
<evidence type="ECO:0000256" key="8">
    <source>
        <dbReference type="HAMAP-Rule" id="MF_00265"/>
    </source>
</evidence>
<evidence type="ECO:0000313" key="10">
    <source>
        <dbReference type="EMBL" id="RZM82120.1"/>
    </source>
</evidence>
<dbReference type="Gene3D" id="3.40.50.1010">
    <property type="entry name" value="5'-nuclease"/>
    <property type="match status" value="1"/>
</dbReference>
<comment type="caution">
    <text evidence="10">The sequence shown here is derived from an EMBL/GenBank/DDBJ whole genome shotgun (WGS) entry which is preliminary data.</text>
</comment>
<dbReference type="GO" id="GO:0016787">
    <property type="term" value="F:hydrolase activity"/>
    <property type="evidence" value="ECO:0007669"/>
    <property type="project" value="UniProtKB-KW"/>
</dbReference>
<comment type="function">
    <text evidence="8">Toxic component of a toxin-antitoxin (TA) system. An RNase.</text>
</comment>
<keyword evidence="11" id="KW-1185">Reference proteome</keyword>
<organism evidence="10 11">
    <name type="scientific">Leptolyngbya iicbica LK</name>
    <dbReference type="NCBI Taxonomy" id="2294035"/>
    <lineage>
        <taxon>Bacteria</taxon>
        <taxon>Bacillati</taxon>
        <taxon>Cyanobacteriota</taxon>
        <taxon>Cyanophyceae</taxon>
        <taxon>Leptolyngbyales</taxon>
        <taxon>Leptolyngbyaceae</taxon>
        <taxon>Leptolyngbya group</taxon>
        <taxon>Leptolyngbya</taxon>
        <taxon>Leptolyngbya iicbica</taxon>
    </lineage>
</organism>
<dbReference type="GO" id="GO:0000287">
    <property type="term" value="F:magnesium ion binding"/>
    <property type="evidence" value="ECO:0007669"/>
    <property type="project" value="UniProtKB-UniRule"/>
</dbReference>
<evidence type="ECO:0000256" key="6">
    <source>
        <dbReference type="ARBA" id="ARBA00022842"/>
    </source>
</evidence>
<keyword evidence="4 8" id="KW-0479">Metal-binding</keyword>
<name>A0A4V2E3E1_9CYAN</name>
<keyword evidence="6 8" id="KW-0460">Magnesium</keyword>
<dbReference type="InterPro" id="IPR002716">
    <property type="entry name" value="PIN_dom"/>
</dbReference>
<keyword evidence="8" id="KW-0800">Toxin</keyword>
<proteinExistence type="inferred from homology"/>
<sequence>MTLLCDTNVISELCKPQPDSGVIAWSAEITTIAISVITLEEIIYGLSAKPNARIQGWFQEFLTTYCQVLPITPEIAQRAGELRGNLRTQGRPRTQADMLIAATAHVHHLTLVTRNTRDFEHCDVQILNPFSR</sequence>
<keyword evidence="3 8" id="KW-0540">Nuclease</keyword>
<evidence type="ECO:0000259" key="9">
    <source>
        <dbReference type="Pfam" id="PF01850"/>
    </source>
</evidence>
<feature type="binding site" evidence="8">
    <location>
        <position position="6"/>
    </location>
    <ligand>
        <name>Mg(2+)</name>
        <dbReference type="ChEBI" id="CHEBI:18420"/>
    </ligand>
</feature>
<feature type="domain" description="PIN" evidence="9">
    <location>
        <begin position="4"/>
        <end position="121"/>
    </location>
</feature>
<reference evidence="10 11" key="1">
    <citation type="submission" date="2018-11" db="EMBL/GenBank/DDBJ databases">
        <title>Whole genome sequencing of an environmental sample.</title>
        <authorList>
            <person name="Sarangi A.N."/>
            <person name="Singh D."/>
            <person name="Tripathy S."/>
        </authorList>
    </citation>
    <scope>NUCLEOTIDE SEQUENCE [LARGE SCALE GENOMIC DNA]</scope>
    <source>
        <strain evidence="10 11">Lakshadweep</strain>
    </source>
</reference>
<dbReference type="Proteomes" id="UP000292459">
    <property type="component" value="Unassembled WGS sequence"/>
</dbReference>
<dbReference type="OrthoDB" id="9815354at2"/>
<dbReference type="EMBL" id="QVFV01000001">
    <property type="protein sequence ID" value="RZM82120.1"/>
    <property type="molecule type" value="Genomic_DNA"/>
</dbReference>
<dbReference type="RefSeq" id="WP_072041284.1">
    <property type="nucleotide sequence ID" value="NZ_QVFV01000001.1"/>
</dbReference>
<dbReference type="EC" id="3.1.-.-" evidence="8"/>
<dbReference type="Pfam" id="PF01850">
    <property type="entry name" value="PIN"/>
    <property type="match status" value="1"/>
</dbReference>
<dbReference type="SUPFAM" id="SSF88723">
    <property type="entry name" value="PIN domain-like"/>
    <property type="match status" value="1"/>
</dbReference>
<keyword evidence="5 8" id="KW-0378">Hydrolase</keyword>
<dbReference type="InterPro" id="IPR050556">
    <property type="entry name" value="Type_II_TA_system_RNase"/>
</dbReference>
<dbReference type="PANTHER" id="PTHR33653">
    <property type="entry name" value="RIBONUCLEASE VAPC2"/>
    <property type="match status" value="1"/>
</dbReference>
<comment type="cofactor">
    <cofactor evidence="1 8">
        <name>Mg(2+)</name>
        <dbReference type="ChEBI" id="CHEBI:18420"/>
    </cofactor>
</comment>
<gene>
    <name evidence="8" type="primary">vapC</name>
    <name evidence="10" type="ORF">DYY88_02350</name>
</gene>
<protein>
    <recommendedName>
        <fullName evidence="8">Ribonuclease VapC</fullName>
        <shortName evidence="8">RNase VapC</shortName>
        <ecNumber evidence="8">3.1.-.-</ecNumber>
    </recommendedName>
    <alternativeName>
        <fullName evidence="8">Toxin VapC</fullName>
    </alternativeName>
</protein>
<evidence type="ECO:0000256" key="4">
    <source>
        <dbReference type="ARBA" id="ARBA00022723"/>
    </source>
</evidence>
<dbReference type="InterPro" id="IPR022907">
    <property type="entry name" value="VapC_family"/>
</dbReference>
<evidence type="ECO:0000256" key="3">
    <source>
        <dbReference type="ARBA" id="ARBA00022722"/>
    </source>
</evidence>
<dbReference type="HAMAP" id="MF_00265">
    <property type="entry name" value="VapC_Nob1"/>
    <property type="match status" value="1"/>
</dbReference>
<dbReference type="GO" id="GO:0004540">
    <property type="term" value="F:RNA nuclease activity"/>
    <property type="evidence" value="ECO:0007669"/>
    <property type="project" value="InterPro"/>
</dbReference>
<evidence type="ECO:0000256" key="1">
    <source>
        <dbReference type="ARBA" id="ARBA00001946"/>
    </source>
</evidence>